<protein>
    <submittedName>
        <fullName evidence="3">Uncharacterized protein</fullName>
    </submittedName>
</protein>
<dbReference type="PANTHER" id="PTHR35872:SF2">
    <property type="entry name" value="INTEGRAL MEMBRANE PROTEIN (AFU_ORTHOLOGUE AFUA_5G07110)"/>
    <property type="match status" value="1"/>
</dbReference>
<evidence type="ECO:0000256" key="2">
    <source>
        <dbReference type="SAM" id="Phobius"/>
    </source>
</evidence>
<feature type="compositionally biased region" description="Polar residues" evidence="1">
    <location>
        <begin position="195"/>
        <end position="213"/>
    </location>
</feature>
<evidence type="ECO:0000313" key="3">
    <source>
        <dbReference type="EMBL" id="KAG0330403.1"/>
    </source>
</evidence>
<keyword evidence="2" id="KW-0812">Transmembrane</keyword>
<feature type="transmembrane region" description="Helical" evidence="2">
    <location>
        <begin position="42"/>
        <end position="65"/>
    </location>
</feature>
<keyword evidence="2" id="KW-1133">Transmembrane helix</keyword>
<dbReference type="AlphaFoldDB" id="A0A9P6RZK1"/>
<accession>A0A9P6RZK1</accession>
<dbReference type="Proteomes" id="UP000738325">
    <property type="component" value="Unassembled WGS sequence"/>
</dbReference>
<dbReference type="PANTHER" id="PTHR35872">
    <property type="entry name" value="INTEGRAL MEMBRANE PROTEIN (AFU_ORTHOLOGUE AFUA_5G07110)"/>
    <property type="match status" value="1"/>
</dbReference>
<feature type="compositionally biased region" description="Basic and acidic residues" evidence="1">
    <location>
        <begin position="422"/>
        <end position="432"/>
    </location>
</feature>
<sequence>MARPRPIPPEHFSLRTWVRNAPWCQYFKDGCRLIVKSPLNFFIFFCCLNVVVWGAFLVLLLGNIIKLGDNDKQKLWIEIASQVLNGLFTLANVPVHPKRFLGFIRGCSIWKEDRTIRQQFTRNFLKDHTDRNLRAGSTKDEDENQLSEMLDFYRCFPEYGRDRLSDTIRSPTFSPNASPLIRYSPLAPTVASAVDSKSTAGSQSQSQSMTPNTGKPRAPGPVDDQNGVGNDSDSALHPSVDLQTTNDNSLLAATRDVVHVDIAEEDLNDLLAKETQRVAHSVVLPFLPFPLGASGTDNGSNTDSAMNQQLSSEVAVGAPDLEMGSAVDSQRSPTSIQYRRVLDRGSSYASLTRTSTKRISPRTRARTMTMSMANEAGSRTGSNRSTFVVHEDQRISHPFQHSSALPQHTQAELDSTVLPFHRDSSRSTRPDHLPPLIPMPPPLTKEQMDWIDERQTDVLFRQRRLQKAWPWYNYTIPAGIEPVDFFAHPAQQPSFLPSQSERDIKKEDTDATMGSSGNEQIGSEILFSSSPTSLIVSPSRYCLIVGLFNFNSIIQEILCGFMWGMNYHVRPGWVVGMGMALGCLAAIVPSVLIMLHEQAMSRVRVIATAEEAIQDALDDKNPSVS</sequence>
<dbReference type="OrthoDB" id="10261556at2759"/>
<dbReference type="Pfam" id="PF11204">
    <property type="entry name" value="DUF2985"/>
    <property type="match status" value="1"/>
</dbReference>
<feature type="compositionally biased region" description="Pro residues" evidence="1">
    <location>
        <begin position="433"/>
        <end position="442"/>
    </location>
</feature>
<feature type="transmembrane region" description="Helical" evidence="2">
    <location>
        <begin position="575"/>
        <end position="595"/>
    </location>
</feature>
<feature type="region of interest" description="Disordered" evidence="1">
    <location>
        <begin position="494"/>
        <end position="516"/>
    </location>
</feature>
<comment type="caution">
    <text evidence="3">The sequence shown here is derived from an EMBL/GenBank/DDBJ whole genome shotgun (WGS) entry which is preliminary data.</text>
</comment>
<feature type="region of interest" description="Disordered" evidence="1">
    <location>
        <begin position="192"/>
        <end position="241"/>
    </location>
</feature>
<feature type="region of interest" description="Disordered" evidence="1">
    <location>
        <begin position="422"/>
        <end position="442"/>
    </location>
</feature>
<evidence type="ECO:0000256" key="1">
    <source>
        <dbReference type="SAM" id="MobiDB-lite"/>
    </source>
</evidence>
<proteinExistence type="predicted"/>
<dbReference type="InterPro" id="IPR021369">
    <property type="entry name" value="DUF2985"/>
</dbReference>
<dbReference type="EMBL" id="JAAAIP010000003">
    <property type="protein sequence ID" value="KAG0330403.1"/>
    <property type="molecule type" value="Genomic_DNA"/>
</dbReference>
<gene>
    <name evidence="3" type="ORF">BGZ99_004773</name>
</gene>
<keyword evidence="2" id="KW-0472">Membrane</keyword>
<name>A0A9P6RZK1_9FUNG</name>
<evidence type="ECO:0000313" key="4">
    <source>
        <dbReference type="Proteomes" id="UP000738325"/>
    </source>
</evidence>
<organism evidence="3 4">
    <name type="scientific">Dissophora globulifera</name>
    <dbReference type="NCBI Taxonomy" id="979702"/>
    <lineage>
        <taxon>Eukaryota</taxon>
        <taxon>Fungi</taxon>
        <taxon>Fungi incertae sedis</taxon>
        <taxon>Mucoromycota</taxon>
        <taxon>Mortierellomycotina</taxon>
        <taxon>Mortierellomycetes</taxon>
        <taxon>Mortierellales</taxon>
        <taxon>Mortierellaceae</taxon>
        <taxon>Dissophora</taxon>
    </lineage>
</organism>
<feature type="compositionally biased region" description="Basic and acidic residues" evidence="1">
    <location>
        <begin position="500"/>
        <end position="509"/>
    </location>
</feature>
<reference evidence="3" key="1">
    <citation type="journal article" date="2020" name="Fungal Divers.">
        <title>Resolving the Mortierellaceae phylogeny through synthesis of multi-gene phylogenetics and phylogenomics.</title>
        <authorList>
            <person name="Vandepol N."/>
            <person name="Liber J."/>
            <person name="Desiro A."/>
            <person name="Na H."/>
            <person name="Kennedy M."/>
            <person name="Barry K."/>
            <person name="Grigoriev I.V."/>
            <person name="Miller A.N."/>
            <person name="O'Donnell K."/>
            <person name="Stajich J.E."/>
            <person name="Bonito G."/>
        </authorList>
    </citation>
    <scope>NUCLEOTIDE SEQUENCE</scope>
    <source>
        <strain evidence="3">REB-010B</strain>
    </source>
</reference>
<keyword evidence="4" id="KW-1185">Reference proteome</keyword>